<dbReference type="Proteomes" id="UP001501690">
    <property type="component" value="Unassembled WGS sequence"/>
</dbReference>
<dbReference type="Pfam" id="PF13622">
    <property type="entry name" value="4HBT_3"/>
    <property type="match status" value="1"/>
</dbReference>
<evidence type="ECO:0000256" key="2">
    <source>
        <dbReference type="ARBA" id="ARBA00022801"/>
    </source>
</evidence>
<accession>A0ABP4UE57</accession>
<gene>
    <name evidence="6" type="ORF">GCM10009808_18910</name>
</gene>
<name>A0ABP4UE57_9MICO</name>
<comment type="caution">
    <text evidence="6">The sequence shown here is derived from an EMBL/GenBank/DDBJ whole genome shotgun (WGS) entry which is preliminary data.</text>
</comment>
<evidence type="ECO:0000256" key="1">
    <source>
        <dbReference type="ARBA" id="ARBA00006538"/>
    </source>
</evidence>
<dbReference type="RefSeq" id="WP_344071925.1">
    <property type="nucleotide sequence ID" value="NZ_BAAAPL010000002.1"/>
</dbReference>
<dbReference type="SUPFAM" id="SSF54637">
    <property type="entry name" value="Thioesterase/thiol ester dehydrase-isomerase"/>
    <property type="match status" value="2"/>
</dbReference>
<evidence type="ECO:0000313" key="7">
    <source>
        <dbReference type="Proteomes" id="UP001501690"/>
    </source>
</evidence>
<keyword evidence="2" id="KW-0378">Hydrolase</keyword>
<evidence type="ECO:0000313" key="6">
    <source>
        <dbReference type="EMBL" id="GAA1701261.1"/>
    </source>
</evidence>
<reference evidence="7" key="1">
    <citation type="journal article" date="2019" name="Int. J. Syst. Evol. Microbiol.">
        <title>The Global Catalogue of Microorganisms (GCM) 10K type strain sequencing project: providing services to taxonomists for standard genome sequencing and annotation.</title>
        <authorList>
            <consortium name="The Broad Institute Genomics Platform"/>
            <consortium name="The Broad Institute Genome Sequencing Center for Infectious Disease"/>
            <person name="Wu L."/>
            <person name="Ma J."/>
        </authorList>
    </citation>
    <scope>NUCLEOTIDE SEQUENCE [LARGE SCALE GENOMIC DNA]</scope>
    <source>
        <strain evidence="7">JCM 15577</strain>
    </source>
</reference>
<dbReference type="InterPro" id="IPR003703">
    <property type="entry name" value="Acyl_CoA_thio"/>
</dbReference>
<dbReference type="PANTHER" id="PTHR11066">
    <property type="entry name" value="ACYL-COA THIOESTERASE"/>
    <property type="match status" value="1"/>
</dbReference>
<dbReference type="Gene3D" id="2.40.160.210">
    <property type="entry name" value="Acyl-CoA thioesterase, double hotdog domain"/>
    <property type="match status" value="1"/>
</dbReference>
<evidence type="ECO:0000259" key="5">
    <source>
        <dbReference type="Pfam" id="PF13622"/>
    </source>
</evidence>
<proteinExistence type="inferred from homology"/>
<dbReference type="InterPro" id="IPR029069">
    <property type="entry name" value="HotDog_dom_sf"/>
</dbReference>
<dbReference type="Pfam" id="PF02551">
    <property type="entry name" value="Acyl_CoA_thio"/>
    <property type="match status" value="1"/>
</dbReference>
<dbReference type="InterPro" id="IPR042171">
    <property type="entry name" value="Acyl-CoA_hotdog"/>
</dbReference>
<feature type="domain" description="Acyl-CoA thioesterase 2 C-terminal" evidence="4">
    <location>
        <begin position="166"/>
        <end position="276"/>
    </location>
</feature>
<dbReference type="CDD" id="cd03444">
    <property type="entry name" value="Thioesterase_II_repeat1"/>
    <property type="match status" value="1"/>
</dbReference>
<comment type="similarity">
    <text evidence="1">Belongs to the C/M/P thioester hydrolase family.</text>
</comment>
<protein>
    <submittedName>
        <fullName evidence="6">Acyl-CoA thioesterase II</fullName>
    </submittedName>
</protein>
<dbReference type="InterPro" id="IPR025652">
    <property type="entry name" value="TesB_C"/>
</dbReference>
<dbReference type="InterPro" id="IPR049449">
    <property type="entry name" value="TesB_ACOT8-like_N"/>
</dbReference>
<keyword evidence="7" id="KW-1185">Reference proteome</keyword>
<dbReference type="CDD" id="cd03445">
    <property type="entry name" value="Thioesterase_II_repeat2"/>
    <property type="match status" value="1"/>
</dbReference>
<dbReference type="PANTHER" id="PTHR11066:SF34">
    <property type="entry name" value="ACYL-COENZYME A THIOESTERASE 8"/>
    <property type="match status" value="1"/>
</dbReference>
<evidence type="ECO:0000256" key="3">
    <source>
        <dbReference type="SAM" id="MobiDB-lite"/>
    </source>
</evidence>
<sequence>MSTASGFLDAVALTADGDAFVAVTQPVPWPKSYGGDLLAQAAAAATATVGEDRTLHAAHSLFVAPAAIGATLRYEVDVLRDGRSYSSRRVTALEGEKIVLSGLFSFHVGEEGPAVGASPRPAPEPDSLPSVRERTDGAPTASIEYWADGRSFDLRHIDTALYTSPAGEPAGEVRLWMRANEPLGDDPGIHRLALVYVCDYAMLEPALRVHGWSWTDPGLVTASLDHSLWLHEDAALDEWILCELRLVSHTHGRALVQGEFFSASGTHIATVAQQGMIRRLPATAI</sequence>
<feature type="region of interest" description="Disordered" evidence="3">
    <location>
        <begin position="112"/>
        <end position="135"/>
    </location>
</feature>
<evidence type="ECO:0000259" key="4">
    <source>
        <dbReference type="Pfam" id="PF02551"/>
    </source>
</evidence>
<feature type="domain" description="Acyl-CoA thioesterase-like N-terminal HotDog" evidence="5">
    <location>
        <begin position="26"/>
        <end position="107"/>
    </location>
</feature>
<organism evidence="6 7">
    <name type="scientific">Microbacterium sediminicola</name>
    <dbReference type="NCBI Taxonomy" id="415210"/>
    <lineage>
        <taxon>Bacteria</taxon>
        <taxon>Bacillati</taxon>
        <taxon>Actinomycetota</taxon>
        <taxon>Actinomycetes</taxon>
        <taxon>Micrococcales</taxon>
        <taxon>Microbacteriaceae</taxon>
        <taxon>Microbacterium</taxon>
    </lineage>
</organism>
<dbReference type="EMBL" id="BAAAPL010000002">
    <property type="protein sequence ID" value="GAA1701261.1"/>
    <property type="molecule type" value="Genomic_DNA"/>
</dbReference>